<feature type="transmembrane region" description="Helical" evidence="2">
    <location>
        <begin position="254"/>
        <end position="274"/>
    </location>
</feature>
<feature type="compositionally biased region" description="Pro residues" evidence="1">
    <location>
        <begin position="560"/>
        <end position="569"/>
    </location>
</feature>
<keyword evidence="2" id="KW-0812">Transmembrane</keyword>
<evidence type="ECO:0000313" key="3">
    <source>
        <dbReference type="EMBL" id="MBB5979758.1"/>
    </source>
</evidence>
<feature type="transmembrane region" description="Helical" evidence="2">
    <location>
        <begin position="286"/>
        <end position="307"/>
    </location>
</feature>
<evidence type="ECO:0000256" key="2">
    <source>
        <dbReference type="SAM" id="Phobius"/>
    </source>
</evidence>
<dbReference type="PANTHER" id="PTHR36844:SF1">
    <property type="entry name" value="PROTEASE PRSW"/>
    <property type="match status" value="1"/>
</dbReference>
<dbReference type="PANTHER" id="PTHR36844">
    <property type="entry name" value="PROTEASE PRSW"/>
    <property type="match status" value="1"/>
</dbReference>
<feature type="transmembrane region" description="Helical" evidence="2">
    <location>
        <begin position="73"/>
        <end position="95"/>
    </location>
</feature>
<feature type="transmembrane region" description="Helical" evidence="2">
    <location>
        <begin position="107"/>
        <end position="126"/>
    </location>
</feature>
<feature type="compositionally biased region" description="Pro residues" evidence="1">
    <location>
        <begin position="1"/>
        <end position="14"/>
    </location>
</feature>
<evidence type="ECO:0000313" key="4">
    <source>
        <dbReference type="Proteomes" id="UP000558997"/>
    </source>
</evidence>
<feature type="region of interest" description="Disordered" evidence="1">
    <location>
        <begin position="425"/>
        <end position="582"/>
    </location>
</feature>
<reference evidence="3 4" key="1">
    <citation type="submission" date="2020-08" db="EMBL/GenBank/DDBJ databases">
        <title>Sequencing the genomes of 1000 actinobacteria strains.</title>
        <authorList>
            <person name="Klenk H.-P."/>
        </authorList>
    </citation>
    <scope>NUCLEOTIDE SEQUENCE [LARGE SCALE GENOMIC DNA]</scope>
    <source>
        <strain evidence="3 4">DSM 17294</strain>
    </source>
</reference>
<dbReference type="EMBL" id="JACHNF010000001">
    <property type="protein sequence ID" value="MBB5979758.1"/>
    <property type="molecule type" value="Genomic_DNA"/>
</dbReference>
<evidence type="ECO:0000256" key="1">
    <source>
        <dbReference type="SAM" id="MobiDB-lite"/>
    </source>
</evidence>
<protein>
    <submittedName>
        <fullName evidence="3">RsiW-degrading membrane proteinase PrsW (M82 family)</fullName>
    </submittedName>
</protein>
<dbReference type="RefSeq" id="WP_184834973.1">
    <property type="nucleotide sequence ID" value="NZ_BAAAVN010000006.1"/>
</dbReference>
<feature type="transmembrane region" description="Helical" evidence="2">
    <location>
        <begin position="46"/>
        <end position="67"/>
    </location>
</feature>
<sequence>MSYPSPGPAGPPQPAAGSAYTSSGPYPRPNVLGNHPVPGQRRNQGVLIGIVIAVVFAIAGLVIFGIVAKSTGAGGFTWGLVFAFVPVIPVIALYLWLDRYEPEPTRYIVFALCWGAFIATLAAIFINTEVSHRLAETGVGGDRSAVFVAPPVEEFAKGSVILLLALLRRKEFDGIIDGLVYAGMVGVGFAFTENILYYGRVFNTLSEEAGSDAGLRGAFALFIIRGVISPFAHPLFTSFTAIGIGVAIRHRSTVVRFLAPVVGYLAAVLAHAAWNASASWAGGGGFIVAYLCLMVPLFICLVVFALVMRSREGQMIASRLYDYVRFGWLVPQDVPLIATLRGRKALRQNARRYGPQAEAAAKAFQHNATELAYLRDKIVRQVIGPEALQTEKQLLDELRDRRPTVPFPPMPAFAQAAPQYAATPNQYATPTQPYAPGPTQPYGSAPGQQYAPPPGGDGSLYPTGPGQPSGGQQHPGAPGQQSGAFGQQYPGGPGQDPGAPGPGQSGPGQSSPGSGASASTSPNPTGDARPQDHPRSPDGYPPAQPGYPSTQPDHSSGQPGYPPGPPDRQGPPGGYGPYPPPQ</sequence>
<feature type="transmembrane region" description="Helical" evidence="2">
    <location>
        <begin position="179"/>
        <end position="198"/>
    </location>
</feature>
<comment type="caution">
    <text evidence="3">The sequence shown here is derived from an EMBL/GenBank/DDBJ whole genome shotgun (WGS) entry which is preliminary data.</text>
</comment>
<dbReference type="InterPro" id="IPR026898">
    <property type="entry name" value="PrsW"/>
</dbReference>
<dbReference type="Proteomes" id="UP000558997">
    <property type="component" value="Unassembled WGS sequence"/>
</dbReference>
<feature type="region of interest" description="Disordered" evidence="1">
    <location>
        <begin position="1"/>
        <end position="21"/>
    </location>
</feature>
<keyword evidence="4" id="KW-1185">Reference proteome</keyword>
<feature type="transmembrane region" description="Helical" evidence="2">
    <location>
        <begin position="218"/>
        <end position="242"/>
    </location>
</feature>
<feature type="compositionally biased region" description="Low complexity" evidence="1">
    <location>
        <begin position="462"/>
        <end position="488"/>
    </location>
</feature>
<keyword evidence="2" id="KW-0472">Membrane</keyword>
<name>A0A841DWX5_9ACTN</name>
<feature type="compositionally biased region" description="Gly residues" evidence="1">
    <location>
        <begin position="489"/>
        <end position="506"/>
    </location>
</feature>
<dbReference type="AlphaFoldDB" id="A0A841DWX5"/>
<dbReference type="GO" id="GO:0008233">
    <property type="term" value="F:peptidase activity"/>
    <property type="evidence" value="ECO:0007669"/>
    <property type="project" value="InterPro"/>
</dbReference>
<feature type="compositionally biased region" description="Low complexity" evidence="1">
    <location>
        <begin position="507"/>
        <end position="522"/>
    </location>
</feature>
<dbReference type="Pfam" id="PF13367">
    <property type="entry name" value="PrsW-protease"/>
    <property type="match status" value="1"/>
</dbReference>
<feature type="compositionally biased region" description="Polar residues" evidence="1">
    <location>
        <begin position="547"/>
        <end position="556"/>
    </location>
</feature>
<proteinExistence type="predicted"/>
<keyword evidence="2" id="KW-1133">Transmembrane helix</keyword>
<organism evidence="3 4">
    <name type="scientific">Kribbella solani</name>
    <dbReference type="NCBI Taxonomy" id="236067"/>
    <lineage>
        <taxon>Bacteria</taxon>
        <taxon>Bacillati</taxon>
        <taxon>Actinomycetota</taxon>
        <taxon>Actinomycetes</taxon>
        <taxon>Propionibacteriales</taxon>
        <taxon>Kribbellaceae</taxon>
        <taxon>Kribbella</taxon>
    </lineage>
</organism>
<gene>
    <name evidence="3" type="ORF">HDA44_003099</name>
</gene>
<accession>A0A841DWX5</accession>